<evidence type="ECO:0000256" key="6">
    <source>
        <dbReference type="ARBA" id="ARBA00022729"/>
    </source>
</evidence>
<dbReference type="InterPro" id="IPR000675">
    <property type="entry name" value="Cutinase/axe"/>
</dbReference>
<evidence type="ECO:0000313" key="11">
    <source>
        <dbReference type="Proteomes" id="UP000316270"/>
    </source>
</evidence>
<dbReference type="EMBL" id="CP042185">
    <property type="protein sequence ID" value="QDS68489.1"/>
    <property type="molecule type" value="Genomic_DNA"/>
</dbReference>
<keyword evidence="7" id="KW-0378">Hydrolase</keyword>
<dbReference type="PANTHER" id="PTHR48250">
    <property type="entry name" value="CUTINASE 2-RELATED"/>
    <property type="match status" value="1"/>
</dbReference>
<dbReference type="Pfam" id="PF01083">
    <property type="entry name" value="Cutinase"/>
    <property type="match status" value="1"/>
</dbReference>
<dbReference type="InterPro" id="IPR029058">
    <property type="entry name" value="AB_hydrolase_fold"/>
</dbReference>
<reference evidence="10 11" key="1">
    <citation type="submission" date="2019-07" db="EMBL/GenBank/DDBJ databases">
        <title>Finished genome of Venturia effusa.</title>
        <authorList>
            <person name="Young C.A."/>
            <person name="Cox M.P."/>
            <person name="Ganley A.R.D."/>
            <person name="David W.J."/>
        </authorList>
    </citation>
    <scope>NUCLEOTIDE SEQUENCE [LARGE SCALE GENOMIC DNA]</scope>
    <source>
        <strain evidence="11">albino</strain>
    </source>
</reference>
<dbReference type="GO" id="GO:0050525">
    <property type="term" value="F:cutinase activity"/>
    <property type="evidence" value="ECO:0007669"/>
    <property type="project" value="UniProtKB-EC"/>
</dbReference>
<dbReference type="AlphaFoldDB" id="A0A517KYM9"/>
<dbReference type="GO" id="GO:0016052">
    <property type="term" value="P:carbohydrate catabolic process"/>
    <property type="evidence" value="ECO:0007669"/>
    <property type="project" value="TreeGrafter"/>
</dbReference>
<dbReference type="SUPFAM" id="SSF53474">
    <property type="entry name" value="alpha/beta-Hydrolases"/>
    <property type="match status" value="1"/>
</dbReference>
<dbReference type="GO" id="GO:0005576">
    <property type="term" value="C:extracellular region"/>
    <property type="evidence" value="ECO:0007669"/>
    <property type="project" value="UniProtKB-SubCell"/>
</dbReference>
<dbReference type="OrthoDB" id="2975078at2759"/>
<keyword evidence="8" id="KW-1015">Disulfide bond</keyword>
<proteinExistence type="inferred from homology"/>
<dbReference type="STRING" id="50376.A0A517KYM9"/>
<evidence type="ECO:0000256" key="2">
    <source>
        <dbReference type="ARBA" id="ARBA00007534"/>
    </source>
</evidence>
<dbReference type="InterPro" id="IPR011150">
    <property type="entry name" value="Cutinase_monf"/>
</dbReference>
<comment type="catalytic activity">
    <reaction evidence="9">
        <text>cutin + H2O = cutin monomers.</text>
        <dbReference type="EC" id="3.1.1.74"/>
    </reaction>
</comment>
<evidence type="ECO:0000256" key="9">
    <source>
        <dbReference type="ARBA" id="ARBA00034045"/>
    </source>
</evidence>
<evidence type="ECO:0000256" key="7">
    <source>
        <dbReference type="ARBA" id="ARBA00022801"/>
    </source>
</evidence>
<keyword evidence="11" id="KW-1185">Reference proteome</keyword>
<organism evidence="10 11">
    <name type="scientific">Venturia effusa</name>
    <dbReference type="NCBI Taxonomy" id="50376"/>
    <lineage>
        <taxon>Eukaryota</taxon>
        <taxon>Fungi</taxon>
        <taxon>Dikarya</taxon>
        <taxon>Ascomycota</taxon>
        <taxon>Pezizomycotina</taxon>
        <taxon>Dothideomycetes</taxon>
        <taxon>Pleosporomycetidae</taxon>
        <taxon>Venturiales</taxon>
        <taxon>Venturiaceae</taxon>
        <taxon>Venturia</taxon>
    </lineage>
</organism>
<sequence length="106" mass="11078">MGITVGPSLAKQLRSIYGTTNVAVQGVDYGAGFMGAVTGAMMQGDGVANMLKHTKTIMDKCAETKIILAGYSQGAEQVHGTLKGLGEKAARLGRNLTKTCLFNDRA</sequence>
<evidence type="ECO:0000256" key="3">
    <source>
        <dbReference type="ARBA" id="ARBA00013095"/>
    </source>
</evidence>
<evidence type="ECO:0000313" key="10">
    <source>
        <dbReference type="EMBL" id="QDS68489.1"/>
    </source>
</evidence>
<accession>A0A517KYM9</accession>
<dbReference type="Gene3D" id="3.40.50.1820">
    <property type="entry name" value="alpha/beta hydrolase"/>
    <property type="match status" value="1"/>
</dbReference>
<protein>
    <recommendedName>
        <fullName evidence="3">cutinase</fullName>
        <ecNumber evidence="3">3.1.1.74</ecNumber>
    </recommendedName>
</protein>
<name>A0A517KYM9_9PEZI</name>
<keyword evidence="4" id="KW-0719">Serine esterase</keyword>
<dbReference type="EC" id="3.1.1.74" evidence="3"/>
<comment type="subcellular location">
    <subcellularLocation>
        <location evidence="1">Secreted</location>
    </subcellularLocation>
</comment>
<keyword evidence="5" id="KW-0964">Secreted</keyword>
<comment type="similarity">
    <text evidence="2">Belongs to the cutinase family.</text>
</comment>
<evidence type="ECO:0000256" key="8">
    <source>
        <dbReference type="ARBA" id="ARBA00023157"/>
    </source>
</evidence>
<dbReference type="PANTHER" id="PTHR48250:SF3">
    <property type="entry name" value="CUTINASE 1-RELATED"/>
    <property type="match status" value="1"/>
</dbReference>
<dbReference type="Proteomes" id="UP000316270">
    <property type="component" value="Chromosome 1"/>
</dbReference>
<evidence type="ECO:0000256" key="4">
    <source>
        <dbReference type="ARBA" id="ARBA00022487"/>
    </source>
</evidence>
<evidence type="ECO:0000256" key="5">
    <source>
        <dbReference type="ARBA" id="ARBA00022525"/>
    </source>
</evidence>
<evidence type="ECO:0000256" key="1">
    <source>
        <dbReference type="ARBA" id="ARBA00004613"/>
    </source>
</evidence>
<keyword evidence="6" id="KW-0732">Signal</keyword>
<gene>
    <name evidence="10" type="ORF">FKW77_010856</name>
</gene>